<dbReference type="Gene3D" id="3.10.105.10">
    <property type="entry name" value="Dipeptide-binding Protein, Domain 3"/>
    <property type="match status" value="1"/>
</dbReference>
<keyword evidence="8" id="KW-1185">Reference proteome</keyword>
<dbReference type="Gene3D" id="3.40.190.10">
    <property type="entry name" value="Periplasmic binding protein-like II"/>
    <property type="match status" value="1"/>
</dbReference>
<dbReference type="AlphaFoldDB" id="A0A7S8HDE0"/>
<dbReference type="PANTHER" id="PTHR30290:SF9">
    <property type="entry name" value="OLIGOPEPTIDE-BINDING PROTEIN APPA"/>
    <property type="match status" value="1"/>
</dbReference>
<protein>
    <submittedName>
        <fullName evidence="7">ABC transporter substrate-binding protein</fullName>
    </submittedName>
</protein>
<reference evidence="7 8" key="1">
    <citation type="submission" date="2020-06" db="EMBL/GenBank/DDBJ databases">
        <title>Genome sequence of 2 isolates from Red Sea Mangroves.</title>
        <authorList>
            <person name="Sefrji F."/>
            <person name="Michoud G."/>
            <person name="Merlino G."/>
            <person name="Daffonchio D."/>
        </authorList>
    </citation>
    <scope>NUCLEOTIDE SEQUENCE [LARGE SCALE GENOMIC DNA]</scope>
    <source>
        <strain evidence="7 8">R1DC25</strain>
    </source>
</reference>
<dbReference type="GO" id="GO:0015833">
    <property type="term" value="P:peptide transport"/>
    <property type="evidence" value="ECO:0007669"/>
    <property type="project" value="TreeGrafter"/>
</dbReference>
<feature type="chain" id="PRO_5032621449" evidence="5">
    <location>
        <begin position="26"/>
        <end position="512"/>
    </location>
</feature>
<keyword evidence="4 5" id="KW-0732">Signal</keyword>
<feature type="domain" description="Solute-binding protein family 5" evidence="6">
    <location>
        <begin position="74"/>
        <end position="436"/>
    </location>
</feature>
<keyword evidence="3" id="KW-0813">Transport</keyword>
<dbReference type="Gene3D" id="3.90.76.10">
    <property type="entry name" value="Dipeptide-binding Protein, Domain 1"/>
    <property type="match status" value="1"/>
</dbReference>
<evidence type="ECO:0000313" key="8">
    <source>
        <dbReference type="Proteomes" id="UP000593594"/>
    </source>
</evidence>
<evidence type="ECO:0000256" key="5">
    <source>
        <dbReference type="SAM" id="SignalP"/>
    </source>
</evidence>
<gene>
    <name evidence="7" type="ORF">HW532_17685</name>
</gene>
<dbReference type="InterPro" id="IPR030678">
    <property type="entry name" value="Peptide/Ni-bd"/>
</dbReference>
<evidence type="ECO:0000256" key="3">
    <source>
        <dbReference type="ARBA" id="ARBA00022448"/>
    </source>
</evidence>
<dbReference type="CDD" id="cd08515">
    <property type="entry name" value="PBP2_NikA_DppA_OppA_like_10"/>
    <property type="match status" value="1"/>
</dbReference>
<proteinExistence type="inferred from homology"/>
<name>A0A7S8HDE0_9HYPH</name>
<dbReference type="PANTHER" id="PTHR30290">
    <property type="entry name" value="PERIPLASMIC BINDING COMPONENT OF ABC TRANSPORTER"/>
    <property type="match status" value="1"/>
</dbReference>
<organism evidence="7 8">
    <name type="scientific">Kaustia mangrovi</name>
    <dbReference type="NCBI Taxonomy" id="2593653"/>
    <lineage>
        <taxon>Bacteria</taxon>
        <taxon>Pseudomonadati</taxon>
        <taxon>Pseudomonadota</taxon>
        <taxon>Alphaproteobacteria</taxon>
        <taxon>Hyphomicrobiales</taxon>
        <taxon>Parvibaculaceae</taxon>
        <taxon>Kaustia</taxon>
    </lineage>
</organism>
<dbReference type="GO" id="GO:0030288">
    <property type="term" value="C:outer membrane-bounded periplasmic space"/>
    <property type="evidence" value="ECO:0007669"/>
    <property type="project" value="UniProtKB-ARBA"/>
</dbReference>
<dbReference type="RefSeq" id="WP_213161738.1">
    <property type="nucleotide sequence ID" value="NZ_CP058214.1"/>
</dbReference>
<comment type="similarity">
    <text evidence="2">Belongs to the bacterial solute-binding protein 5 family.</text>
</comment>
<dbReference type="InterPro" id="IPR000914">
    <property type="entry name" value="SBP_5_dom"/>
</dbReference>
<evidence type="ECO:0000256" key="4">
    <source>
        <dbReference type="ARBA" id="ARBA00022729"/>
    </source>
</evidence>
<dbReference type="Proteomes" id="UP000593594">
    <property type="component" value="Chromosome"/>
</dbReference>
<dbReference type="SUPFAM" id="SSF53850">
    <property type="entry name" value="Periplasmic binding protein-like II"/>
    <property type="match status" value="1"/>
</dbReference>
<comment type="subcellular location">
    <subcellularLocation>
        <location evidence="1">Periplasm</location>
    </subcellularLocation>
</comment>
<accession>A0A7S8HDE0</accession>
<sequence>MIRKLLTTTALAAFVAVAGVGQAMAGKADDTLVWSTDREVTVVDPYFNNTRELVIIGNTVWDGLLFRNLKTGDYEPLLAESYEWIDNTTLEFKLREGVTFHDGSTFDADDVVYTVNFVADKDHGVLTQANVDWMDHAEKVDQYTVRIKLKEPFPAALAYLAQAVFIMPEGHYDGAPETAEGKKNYGAVEPVGTGPYKVTNVVPGERIEMARNDDYFKASPKGMPAIGKLTFRTITEMNTQMAELLTGGIDWIWDVPKEQAEQLSEHPDVTVENAKTMRISYIAFDVNGTSGDEQFTDKKVREAVAHAINRQSIVDNLVGPASVVLNAACHPDQFGCTQDVPAWDYDPEKAKALLKEAGYENGFETDIYAYRQREYTEAVIGDLAAVGIKANLKFMQYRALRDLVWKGETPLHHMTWGSNSIPDASASTGHFFSGGRDDPAKDPKVTELLAEAGTITDPDKRKELYKEALSIISGELYWLPMFSYAKYYAFSSDLDFTPTPDEIPRFYTAKWN</sequence>
<dbReference type="GO" id="GO:1904680">
    <property type="term" value="F:peptide transmembrane transporter activity"/>
    <property type="evidence" value="ECO:0007669"/>
    <property type="project" value="TreeGrafter"/>
</dbReference>
<dbReference type="GO" id="GO:0043190">
    <property type="term" value="C:ATP-binding cassette (ABC) transporter complex"/>
    <property type="evidence" value="ECO:0007669"/>
    <property type="project" value="InterPro"/>
</dbReference>
<dbReference type="Pfam" id="PF00496">
    <property type="entry name" value="SBP_bac_5"/>
    <property type="match status" value="1"/>
</dbReference>
<evidence type="ECO:0000313" key="7">
    <source>
        <dbReference type="EMBL" id="QPC44369.1"/>
    </source>
</evidence>
<dbReference type="InterPro" id="IPR039424">
    <property type="entry name" value="SBP_5"/>
</dbReference>
<dbReference type="KEGG" id="kmn:HW532_17685"/>
<evidence type="ECO:0000259" key="6">
    <source>
        <dbReference type="Pfam" id="PF00496"/>
    </source>
</evidence>
<evidence type="ECO:0000256" key="1">
    <source>
        <dbReference type="ARBA" id="ARBA00004418"/>
    </source>
</evidence>
<feature type="signal peptide" evidence="5">
    <location>
        <begin position="1"/>
        <end position="25"/>
    </location>
</feature>
<evidence type="ECO:0000256" key="2">
    <source>
        <dbReference type="ARBA" id="ARBA00005695"/>
    </source>
</evidence>
<dbReference type="PIRSF" id="PIRSF002741">
    <property type="entry name" value="MppA"/>
    <property type="match status" value="1"/>
</dbReference>
<dbReference type="EMBL" id="CP058214">
    <property type="protein sequence ID" value="QPC44369.1"/>
    <property type="molecule type" value="Genomic_DNA"/>
</dbReference>